<dbReference type="InterPro" id="IPR000222">
    <property type="entry name" value="PP2C_BS"/>
</dbReference>
<name>A0AAP0QDM0_9ROSI</name>
<keyword evidence="9" id="KW-0464">Manganese</keyword>
<dbReference type="AlphaFoldDB" id="A0AAP0QDM0"/>
<evidence type="ECO:0000256" key="6">
    <source>
        <dbReference type="ARBA" id="ARBA00022801"/>
    </source>
</evidence>
<comment type="cofactor">
    <cofactor evidence="1">
        <name>Mn(2+)</name>
        <dbReference type="ChEBI" id="CHEBI:29035"/>
    </cofactor>
</comment>
<evidence type="ECO:0000256" key="9">
    <source>
        <dbReference type="ARBA" id="ARBA00023211"/>
    </source>
</evidence>
<dbReference type="InterPro" id="IPR015655">
    <property type="entry name" value="PP2C"/>
</dbReference>
<keyword evidence="14" id="KW-1185">Reference proteome</keyword>
<dbReference type="SUPFAM" id="SSF81606">
    <property type="entry name" value="PP2C-like"/>
    <property type="match status" value="1"/>
</dbReference>
<evidence type="ECO:0000256" key="5">
    <source>
        <dbReference type="ARBA" id="ARBA00022723"/>
    </source>
</evidence>
<evidence type="ECO:0000313" key="13">
    <source>
        <dbReference type="EMBL" id="KAK9176121.1"/>
    </source>
</evidence>
<dbReference type="CDD" id="cd00143">
    <property type="entry name" value="PP2Cc"/>
    <property type="match status" value="1"/>
</dbReference>
<organism evidence="13 14">
    <name type="scientific">Citrus x changshan-huyou</name>
    <dbReference type="NCBI Taxonomy" id="2935761"/>
    <lineage>
        <taxon>Eukaryota</taxon>
        <taxon>Viridiplantae</taxon>
        <taxon>Streptophyta</taxon>
        <taxon>Embryophyta</taxon>
        <taxon>Tracheophyta</taxon>
        <taxon>Spermatophyta</taxon>
        <taxon>Magnoliopsida</taxon>
        <taxon>eudicotyledons</taxon>
        <taxon>Gunneridae</taxon>
        <taxon>Pentapetalae</taxon>
        <taxon>rosids</taxon>
        <taxon>malvids</taxon>
        <taxon>Sapindales</taxon>
        <taxon>Rutaceae</taxon>
        <taxon>Aurantioideae</taxon>
        <taxon>Citrus</taxon>
    </lineage>
</organism>
<accession>A0AAP0QDM0</accession>
<evidence type="ECO:0000313" key="14">
    <source>
        <dbReference type="Proteomes" id="UP001428341"/>
    </source>
</evidence>
<comment type="cofactor">
    <cofactor evidence="2">
        <name>Mg(2+)</name>
        <dbReference type="ChEBI" id="CHEBI:18420"/>
    </cofactor>
</comment>
<evidence type="ECO:0000256" key="8">
    <source>
        <dbReference type="ARBA" id="ARBA00022912"/>
    </source>
</evidence>
<gene>
    <name evidence="13" type="ORF">WN944_028134</name>
</gene>
<evidence type="ECO:0000256" key="10">
    <source>
        <dbReference type="RuleBase" id="RU003465"/>
    </source>
</evidence>
<dbReference type="GO" id="GO:0004722">
    <property type="term" value="F:protein serine/threonine phosphatase activity"/>
    <property type="evidence" value="ECO:0007669"/>
    <property type="project" value="UniProtKB-EC"/>
</dbReference>
<dbReference type="GO" id="GO:0046872">
    <property type="term" value="F:metal ion binding"/>
    <property type="evidence" value="ECO:0007669"/>
    <property type="project" value="UniProtKB-KW"/>
</dbReference>
<dbReference type="InterPro" id="IPR036457">
    <property type="entry name" value="PPM-type-like_dom_sf"/>
</dbReference>
<comment type="caution">
    <text evidence="13">The sequence shown here is derived from an EMBL/GenBank/DDBJ whole genome shotgun (WGS) entry which is preliminary data.</text>
</comment>
<evidence type="ECO:0000256" key="7">
    <source>
        <dbReference type="ARBA" id="ARBA00022842"/>
    </source>
</evidence>
<dbReference type="PANTHER" id="PTHR47992">
    <property type="entry name" value="PROTEIN PHOSPHATASE"/>
    <property type="match status" value="1"/>
</dbReference>
<sequence>MAEICCGVVSESEATTSCETSSRTARRRRMEIRRFKFVTGVVASDTEENERPKRQKLEAYPTSFSRDWENALENCVSDEGEMRDQQQTKVENGRSKRKDVVLPSESLSTLPLTTASLDPNSNPKYGVSSVCGRRRDMEDAVAVHPSFFRQNFETAADELHYFGVYDGHGCSHVAMRCRERLHDLVKEELESNKGTDVAGCRGALERSFTRMDKEVNEFNEGVVKATCRCELQTPECDAVGSTAVVAIVTPDKIVIANCGDSRAVLCRNGKAIPLSSDHKPDRPDELNRIQEAGGRVIYWDGPRVLGVLAMSRAIGDNYLKPYVTCEPEVTVVDRTAADDCLILATDGLWDVVSNETACGVARMCLRGKGRAPLAATPGAAPDVSNNNGSGETTDKCCSDASLLLTKLALARHSTDNVSVVVVDLRKAAT</sequence>
<reference evidence="13 14" key="1">
    <citation type="submission" date="2024-05" db="EMBL/GenBank/DDBJ databases">
        <title>Haplotype-resolved chromosome-level genome assembly of Huyou (Citrus changshanensis).</title>
        <authorList>
            <person name="Miao C."/>
            <person name="Chen W."/>
            <person name="Wu Y."/>
            <person name="Wang L."/>
            <person name="Zhao S."/>
            <person name="Grierson D."/>
            <person name="Xu C."/>
            <person name="Chen K."/>
        </authorList>
    </citation>
    <scope>NUCLEOTIDE SEQUENCE [LARGE SCALE GENOMIC DNA]</scope>
    <source>
        <strain evidence="13">01-14</strain>
        <tissue evidence="13">Leaf</tissue>
    </source>
</reference>
<dbReference type="PROSITE" id="PS51746">
    <property type="entry name" value="PPM_2"/>
    <property type="match status" value="1"/>
</dbReference>
<dbReference type="GO" id="GO:0009788">
    <property type="term" value="P:negative regulation of abscisic acid-activated signaling pathway"/>
    <property type="evidence" value="ECO:0007669"/>
    <property type="project" value="UniProtKB-ARBA"/>
</dbReference>
<dbReference type="InterPro" id="IPR001932">
    <property type="entry name" value="PPM-type_phosphatase-like_dom"/>
</dbReference>
<evidence type="ECO:0000256" key="4">
    <source>
        <dbReference type="ARBA" id="ARBA00013081"/>
    </source>
</evidence>
<keyword evidence="8 10" id="KW-0904">Protein phosphatase</keyword>
<dbReference type="Pfam" id="PF00481">
    <property type="entry name" value="PP2C"/>
    <property type="match status" value="1"/>
</dbReference>
<feature type="domain" description="PPM-type phosphatase" evidence="12">
    <location>
        <begin position="124"/>
        <end position="424"/>
    </location>
</feature>
<dbReference type="EC" id="3.1.3.16" evidence="4"/>
<evidence type="ECO:0000256" key="11">
    <source>
        <dbReference type="SAM" id="MobiDB-lite"/>
    </source>
</evidence>
<dbReference type="Proteomes" id="UP001428341">
    <property type="component" value="Unassembled WGS sequence"/>
</dbReference>
<proteinExistence type="inferred from homology"/>
<feature type="compositionally biased region" description="Basic and acidic residues" evidence="11">
    <location>
        <begin position="80"/>
        <end position="100"/>
    </location>
</feature>
<dbReference type="SMART" id="SM00332">
    <property type="entry name" value="PP2Cc"/>
    <property type="match status" value="1"/>
</dbReference>
<dbReference type="FunFam" id="3.60.40.10:FF:000065">
    <property type="entry name" value="Protein phosphatase 2C 37"/>
    <property type="match status" value="1"/>
</dbReference>
<evidence type="ECO:0000256" key="3">
    <source>
        <dbReference type="ARBA" id="ARBA00006702"/>
    </source>
</evidence>
<dbReference type="PROSITE" id="PS01032">
    <property type="entry name" value="PPM_1"/>
    <property type="match status" value="1"/>
</dbReference>
<dbReference type="EMBL" id="JBCGBO010000025">
    <property type="protein sequence ID" value="KAK9176121.1"/>
    <property type="molecule type" value="Genomic_DNA"/>
</dbReference>
<comment type="similarity">
    <text evidence="3 10">Belongs to the PP2C family.</text>
</comment>
<evidence type="ECO:0000256" key="1">
    <source>
        <dbReference type="ARBA" id="ARBA00001936"/>
    </source>
</evidence>
<evidence type="ECO:0000256" key="2">
    <source>
        <dbReference type="ARBA" id="ARBA00001946"/>
    </source>
</evidence>
<keyword evidence="6 10" id="KW-0378">Hydrolase</keyword>
<keyword evidence="5" id="KW-0479">Metal-binding</keyword>
<feature type="region of interest" description="Disordered" evidence="11">
    <location>
        <begin position="77"/>
        <end position="105"/>
    </location>
</feature>
<evidence type="ECO:0000259" key="12">
    <source>
        <dbReference type="PROSITE" id="PS51746"/>
    </source>
</evidence>
<dbReference type="Gene3D" id="3.60.40.10">
    <property type="entry name" value="PPM-type phosphatase domain"/>
    <property type="match status" value="1"/>
</dbReference>
<protein>
    <recommendedName>
        <fullName evidence="4">protein-serine/threonine phosphatase</fullName>
        <ecNumber evidence="4">3.1.3.16</ecNumber>
    </recommendedName>
</protein>
<keyword evidence="7" id="KW-0460">Magnesium</keyword>